<reference evidence="2 3" key="1">
    <citation type="submission" date="2024-01" db="EMBL/GenBank/DDBJ databases">
        <title>The complete chloroplast genome sequence of Lithospermum erythrorhizon: insights into the phylogenetic relationship among Boraginaceae species and the maternal lineages of purple gromwells.</title>
        <authorList>
            <person name="Okada T."/>
            <person name="Watanabe K."/>
        </authorList>
    </citation>
    <scope>NUCLEOTIDE SEQUENCE [LARGE SCALE GENOMIC DNA]</scope>
</reference>
<dbReference type="InterPro" id="IPR050951">
    <property type="entry name" value="Retrovirus_Pol_polyprotein"/>
</dbReference>
<feature type="domain" description="Reverse transcriptase" evidence="1">
    <location>
        <begin position="1"/>
        <end position="82"/>
    </location>
</feature>
<comment type="caution">
    <text evidence="2">The sequence shown here is derived from an EMBL/GenBank/DDBJ whole genome shotgun (WGS) entry which is preliminary data.</text>
</comment>
<accession>A0AAV3PZ59</accession>
<keyword evidence="3" id="KW-1185">Reference proteome</keyword>
<dbReference type="Proteomes" id="UP001454036">
    <property type="component" value="Unassembled WGS sequence"/>
</dbReference>
<dbReference type="PANTHER" id="PTHR37984:SF5">
    <property type="entry name" value="PROTEIN NYNRIN-LIKE"/>
    <property type="match status" value="1"/>
</dbReference>
<evidence type="ECO:0000313" key="3">
    <source>
        <dbReference type="Proteomes" id="UP001454036"/>
    </source>
</evidence>
<dbReference type="InterPro" id="IPR043502">
    <property type="entry name" value="DNA/RNA_pol_sf"/>
</dbReference>
<organism evidence="2 3">
    <name type="scientific">Lithospermum erythrorhizon</name>
    <name type="common">Purple gromwell</name>
    <name type="synonym">Lithospermum officinale var. erythrorhizon</name>
    <dbReference type="NCBI Taxonomy" id="34254"/>
    <lineage>
        <taxon>Eukaryota</taxon>
        <taxon>Viridiplantae</taxon>
        <taxon>Streptophyta</taxon>
        <taxon>Embryophyta</taxon>
        <taxon>Tracheophyta</taxon>
        <taxon>Spermatophyta</taxon>
        <taxon>Magnoliopsida</taxon>
        <taxon>eudicotyledons</taxon>
        <taxon>Gunneridae</taxon>
        <taxon>Pentapetalae</taxon>
        <taxon>asterids</taxon>
        <taxon>lamiids</taxon>
        <taxon>Boraginales</taxon>
        <taxon>Boraginaceae</taxon>
        <taxon>Boraginoideae</taxon>
        <taxon>Lithospermeae</taxon>
        <taxon>Lithospermum</taxon>
    </lineage>
</organism>
<name>A0AAV3PZ59_LITER</name>
<dbReference type="SUPFAM" id="SSF56672">
    <property type="entry name" value="DNA/RNA polymerases"/>
    <property type="match status" value="1"/>
</dbReference>
<protein>
    <recommendedName>
        <fullName evidence="1">Reverse transcriptase domain-containing protein</fullName>
    </recommendedName>
</protein>
<dbReference type="PROSITE" id="PS50878">
    <property type="entry name" value="RT_POL"/>
    <property type="match status" value="1"/>
</dbReference>
<dbReference type="Pfam" id="PF00078">
    <property type="entry name" value="RVT_1"/>
    <property type="match status" value="1"/>
</dbReference>
<dbReference type="PANTHER" id="PTHR37984">
    <property type="entry name" value="PROTEIN CBG26694"/>
    <property type="match status" value="1"/>
</dbReference>
<dbReference type="AlphaFoldDB" id="A0AAV3PZ59"/>
<dbReference type="InterPro" id="IPR000477">
    <property type="entry name" value="RT_dom"/>
</dbReference>
<evidence type="ECO:0000259" key="1">
    <source>
        <dbReference type="PROSITE" id="PS50878"/>
    </source>
</evidence>
<sequence length="262" mass="30270">MPFGLKTARATYQRAVQNVFDNMLHKNVERYVDDLLVKSRRKADHPQDLRMVFERLRQYQLKMNPLKCAFGVASGKFLFFVVRRHGIEIEQAKIDTITTLPEPRNIHELKSLQGKFTYLRHFISNLENKCQPFSRLMKKGTPFQWDVECSATFQKVKKYLMSPLVLAALIQGKPLILFVAAQEQSFEITYVPQKAVEGKILADFLADHPLPAEWELSDDLPDEDVMSIEIRQPWKRYFDGATHQEGVGAGVVFITLQQDMLP</sequence>
<dbReference type="EMBL" id="BAABME010018861">
    <property type="protein sequence ID" value="GAA0155262.1"/>
    <property type="molecule type" value="Genomic_DNA"/>
</dbReference>
<proteinExistence type="predicted"/>
<dbReference type="CDD" id="cd01647">
    <property type="entry name" value="RT_LTR"/>
    <property type="match status" value="1"/>
</dbReference>
<dbReference type="Gene3D" id="3.30.70.270">
    <property type="match status" value="2"/>
</dbReference>
<dbReference type="InterPro" id="IPR043128">
    <property type="entry name" value="Rev_trsase/Diguanyl_cyclase"/>
</dbReference>
<gene>
    <name evidence="2" type="ORF">LIER_38052</name>
</gene>
<evidence type="ECO:0000313" key="2">
    <source>
        <dbReference type="EMBL" id="GAA0155262.1"/>
    </source>
</evidence>